<dbReference type="Proteomes" id="UP000316598">
    <property type="component" value="Unassembled WGS sequence"/>
</dbReference>
<evidence type="ECO:0000256" key="2">
    <source>
        <dbReference type="SAM" id="Phobius"/>
    </source>
</evidence>
<protein>
    <submittedName>
        <fullName evidence="3">Uncharacterized protein</fullName>
    </submittedName>
</protein>
<name>A0A5C5WHL6_9BACT</name>
<keyword evidence="4" id="KW-1185">Reference proteome</keyword>
<keyword evidence="2" id="KW-0472">Membrane</keyword>
<keyword evidence="2" id="KW-0812">Transmembrane</keyword>
<evidence type="ECO:0000256" key="1">
    <source>
        <dbReference type="SAM" id="MobiDB-lite"/>
    </source>
</evidence>
<evidence type="ECO:0000313" key="4">
    <source>
        <dbReference type="Proteomes" id="UP000316598"/>
    </source>
</evidence>
<accession>A0A5C5WHL6</accession>
<organism evidence="3 4">
    <name type="scientific">Rubripirellula amarantea</name>
    <dbReference type="NCBI Taxonomy" id="2527999"/>
    <lineage>
        <taxon>Bacteria</taxon>
        <taxon>Pseudomonadati</taxon>
        <taxon>Planctomycetota</taxon>
        <taxon>Planctomycetia</taxon>
        <taxon>Pirellulales</taxon>
        <taxon>Pirellulaceae</taxon>
        <taxon>Rubripirellula</taxon>
    </lineage>
</organism>
<reference evidence="3 4" key="1">
    <citation type="submission" date="2019-02" db="EMBL/GenBank/DDBJ databases">
        <title>Deep-cultivation of Planctomycetes and their phenomic and genomic characterization uncovers novel biology.</title>
        <authorList>
            <person name="Wiegand S."/>
            <person name="Jogler M."/>
            <person name="Boedeker C."/>
            <person name="Pinto D."/>
            <person name="Vollmers J."/>
            <person name="Rivas-Marin E."/>
            <person name="Kohn T."/>
            <person name="Peeters S.H."/>
            <person name="Heuer A."/>
            <person name="Rast P."/>
            <person name="Oberbeckmann S."/>
            <person name="Bunk B."/>
            <person name="Jeske O."/>
            <person name="Meyerdierks A."/>
            <person name="Storesund J.E."/>
            <person name="Kallscheuer N."/>
            <person name="Luecker S."/>
            <person name="Lage O.M."/>
            <person name="Pohl T."/>
            <person name="Merkel B.J."/>
            <person name="Hornburger P."/>
            <person name="Mueller R.-W."/>
            <person name="Bruemmer F."/>
            <person name="Labrenz M."/>
            <person name="Spormann A.M."/>
            <person name="Op Den Camp H."/>
            <person name="Overmann J."/>
            <person name="Amann R."/>
            <person name="Jetten M.S.M."/>
            <person name="Mascher T."/>
            <person name="Medema M.H."/>
            <person name="Devos D.P."/>
            <person name="Kaster A.-K."/>
            <person name="Ovreas L."/>
            <person name="Rohde M."/>
            <person name="Galperin M.Y."/>
            <person name="Jogler C."/>
        </authorList>
    </citation>
    <scope>NUCLEOTIDE SEQUENCE [LARGE SCALE GENOMIC DNA]</scope>
    <source>
        <strain evidence="3 4">Pla22</strain>
    </source>
</reference>
<feature type="region of interest" description="Disordered" evidence="1">
    <location>
        <begin position="64"/>
        <end position="86"/>
    </location>
</feature>
<dbReference type="AlphaFoldDB" id="A0A5C5WHL6"/>
<sequence>MAIVQPVLIFRFGLERRSIEEGDKLMSRRIALLGCSTAFALVAALGSGVVTYLHAQSPIDGLSKAPGEAQLGTVQDDSNRRKPTLSAVTPTTKVPGSLMRLKLESSHEVMEGLLRRDFDKIAEGARQMKRISEAAEWPRARDEVYEHFSQTFRRQCIQLESLASQRNHEGVTFTYLGMTKTCVDCHDYVRDSRKIAGPQEGDVRLIPSHWPERVSGR</sequence>
<evidence type="ECO:0000313" key="3">
    <source>
        <dbReference type="EMBL" id="TWT49575.1"/>
    </source>
</evidence>
<comment type="caution">
    <text evidence="3">The sequence shown here is derived from an EMBL/GenBank/DDBJ whole genome shotgun (WGS) entry which is preliminary data.</text>
</comment>
<feature type="transmembrane region" description="Helical" evidence="2">
    <location>
        <begin position="30"/>
        <end position="53"/>
    </location>
</feature>
<dbReference type="EMBL" id="SJPI01000003">
    <property type="protein sequence ID" value="TWT49575.1"/>
    <property type="molecule type" value="Genomic_DNA"/>
</dbReference>
<keyword evidence="2" id="KW-1133">Transmembrane helix</keyword>
<proteinExistence type="predicted"/>
<gene>
    <name evidence="3" type="ORF">Pla22_47720</name>
</gene>